<name>E9I466_DAPPU</name>
<dbReference type="EMBL" id="GL734922">
    <property type="protein sequence ID" value="EFX61214.1"/>
    <property type="molecule type" value="Genomic_DNA"/>
</dbReference>
<evidence type="ECO:0000256" key="1">
    <source>
        <dbReference type="SAM" id="MobiDB-lite"/>
    </source>
</evidence>
<feature type="compositionally biased region" description="Polar residues" evidence="1">
    <location>
        <begin position="67"/>
        <end position="78"/>
    </location>
</feature>
<accession>E9I466</accession>
<reference evidence="2 3" key="1">
    <citation type="journal article" date="2011" name="Science">
        <title>The ecoresponsive genome of Daphnia pulex.</title>
        <authorList>
            <person name="Colbourne J.K."/>
            <person name="Pfrender M.E."/>
            <person name="Gilbert D."/>
            <person name="Thomas W.K."/>
            <person name="Tucker A."/>
            <person name="Oakley T.H."/>
            <person name="Tokishita S."/>
            <person name="Aerts A."/>
            <person name="Arnold G.J."/>
            <person name="Basu M.K."/>
            <person name="Bauer D.J."/>
            <person name="Caceres C.E."/>
            <person name="Carmel L."/>
            <person name="Casola C."/>
            <person name="Choi J.H."/>
            <person name="Detter J.C."/>
            <person name="Dong Q."/>
            <person name="Dusheyko S."/>
            <person name="Eads B.D."/>
            <person name="Frohlich T."/>
            <person name="Geiler-Samerotte K.A."/>
            <person name="Gerlach D."/>
            <person name="Hatcher P."/>
            <person name="Jogdeo S."/>
            <person name="Krijgsveld J."/>
            <person name="Kriventseva E.V."/>
            <person name="Kultz D."/>
            <person name="Laforsch C."/>
            <person name="Lindquist E."/>
            <person name="Lopez J."/>
            <person name="Manak J.R."/>
            <person name="Muller J."/>
            <person name="Pangilinan J."/>
            <person name="Patwardhan R.P."/>
            <person name="Pitluck S."/>
            <person name="Pritham E.J."/>
            <person name="Rechtsteiner A."/>
            <person name="Rho M."/>
            <person name="Rogozin I.B."/>
            <person name="Sakarya O."/>
            <person name="Salamov A."/>
            <person name="Schaack S."/>
            <person name="Shapiro H."/>
            <person name="Shiga Y."/>
            <person name="Skalitzky C."/>
            <person name="Smith Z."/>
            <person name="Souvorov A."/>
            <person name="Sung W."/>
            <person name="Tang Z."/>
            <person name="Tsuchiya D."/>
            <person name="Tu H."/>
            <person name="Vos H."/>
            <person name="Wang M."/>
            <person name="Wolf Y.I."/>
            <person name="Yamagata H."/>
            <person name="Yamada T."/>
            <person name="Ye Y."/>
            <person name="Shaw J.R."/>
            <person name="Andrews J."/>
            <person name="Crease T.J."/>
            <person name="Tang H."/>
            <person name="Lucas S.M."/>
            <person name="Robertson H.M."/>
            <person name="Bork P."/>
            <person name="Koonin E.V."/>
            <person name="Zdobnov E.M."/>
            <person name="Grigoriev I.V."/>
            <person name="Lynch M."/>
            <person name="Boore J.L."/>
        </authorList>
    </citation>
    <scope>NUCLEOTIDE SEQUENCE [LARGE SCALE GENOMIC DNA]</scope>
</reference>
<dbReference type="HOGENOM" id="CLU_2040425_0_0_1"/>
<evidence type="ECO:0000313" key="3">
    <source>
        <dbReference type="Proteomes" id="UP000000305"/>
    </source>
</evidence>
<dbReference type="AlphaFoldDB" id="E9I466"/>
<feature type="region of interest" description="Disordered" evidence="1">
    <location>
        <begin position="1"/>
        <end position="89"/>
    </location>
</feature>
<sequence length="121" mass="13250">MNIFDKDMEGLGGQLITGGDEDNPAESADSSLHHEDDRKGNSISESEDEDVIPTTPPFHLAKRKRANQNGKSVGNKTFNLGARRQKNDNELAKGLKLKYGLRGYDTHEKPRLSTGGQSVQA</sequence>
<keyword evidence="3" id="KW-1185">Reference proteome</keyword>
<feature type="compositionally biased region" description="Basic and acidic residues" evidence="1">
    <location>
        <begin position="31"/>
        <end position="40"/>
    </location>
</feature>
<protein>
    <submittedName>
        <fullName evidence="2">Uncharacterized protein</fullName>
    </submittedName>
</protein>
<dbReference type="KEGG" id="dpx:DAPPUDRAFT_274402"/>
<proteinExistence type="predicted"/>
<organism evidence="2 3">
    <name type="scientific">Daphnia pulex</name>
    <name type="common">Water flea</name>
    <dbReference type="NCBI Taxonomy" id="6669"/>
    <lineage>
        <taxon>Eukaryota</taxon>
        <taxon>Metazoa</taxon>
        <taxon>Ecdysozoa</taxon>
        <taxon>Arthropoda</taxon>
        <taxon>Crustacea</taxon>
        <taxon>Branchiopoda</taxon>
        <taxon>Diplostraca</taxon>
        <taxon>Cladocera</taxon>
        <taxon>Anomopoda</taxon>
        <taxon>Daphniidae</taxon>
        <taxon>Daphnia</taxon>
    </lineage>
</organism>
<evidence type="ECO:0000313" key="2">
    <source>
        <dbReference type="EMBL" id="EFX61214.1"/>
    </source>
</evidence>
<dbReference type="InParanoid" id="E9I466"/>
<gene>
    <name evidence="2" type="ORF">DAPPUDRAFT_274402</name>
</gene>
<dbReference type="Proteomes" id="UP000000305">
    <property type="component" value="Unassembled WGS sequence"/>
</dbReference>
<dbReference type="PhylomeDB" id="E9I466"/>